<organism evidence="3 4">
    <name type="scientific">Dactylonectria macrodidyma</name>
    <dbReference type="NCBI Taxonomy" id="307937"/>
    <lineage>
        <taxon>Eukaryota</taxon>
        <taxon>Fungi</taxon>
        <taxon>Dikarya</taxon>
        <taxon>Ascomycota</taxon>
        <taxon>Pezizomycotina</taxon>
        <taxon>Sordariomycetes</taxon>
        <taxon>Hypocreomycetidae</taxon>
        <taxon>Hypocreales</taxon>
        <taxon>Nectriaceae</taxon>
        <taxon>Dactylonectria</taxon>
    </lineage>
</organism>
<dbReference type="PANTHER" id="PTHR39468:SF1">
    <property type="entry name" value="MTF2-LIKE C-TERMINAL DOMAIN-CONTAINING PROTEIN"/>
    <property type="match status" value="1"/>
</dbReference>
<dbReference type="OrthoDB" id="2444174at2759"/>
<gene>
    <name evidence="3" type="ORF">EDB81DRAFT_813272</name>
</gene>
<evidence type="ECO:0000259" key="2">
    <source>
        <dbReference type="Pfam" id="PF19189"/>
    </source>
</evidence>
<dbReference type="Proteomes" id="UP000738349">
    <property type="component" value="Unassembled WGS sequence"/>
</dbReference>
<proteinExistence type="predicted"/>
<feature type="region of interest" description="Disordered" evidence="1">
    <location>
        <begin position="255"/>
        <end position="278"/>
    </location>
</feature>
<comment type="caution">
    <text evidence="3">The sequence shown here is derived from an EMBL/GenBank/DDBJ whole genome shotgun (WGS) entry which is preliminary data.</text>
</comment>
<dbReference type="InterPro" id="IPR043837">
    <property type="entry name" value="Mtf2-like_C"/>
</dbReference>
<dbReference type="AlphaFoldDB" id="A0A9P9DQ20"/>
<dbReference type="EMBL" id="JAGMUV010000023">
    <property type="protein sequence ID" value="KAH7122937.1"/>
    <property type="molecule type" value="Genomic_DNA"/>
</dbReference>
<accession>A0A9P9DQ20</accession>
<reference evidence="3" key="1">
    <citation type="journal article" date="2021" name="Nat. Commun.">
        <title>Genetic determinants of endophytism in the Arabidopsis root mycobiome.</title>
        <authorList>
            <person name="Mesny F."/>
            <person name="Miyauchi S."/>
            <person name="Thiergart T."/>
            <person name="Pickel B."/>
            <person name="Atanasova L."/>
            <person name="Karlsson M."/>
            <person name="Huettel B."/>
            <person name="Barry K.W."/>
            <person name="Haridas S."/>
            <person name="Chen C."/>
            <person name="Bauer D."/>
            <person name="Andreopoulos W."/>
            <person name="Pangilinan J."/>
            <person name="LaButti K."/>
            <person name="Riley R."/>
            <person name="Lipzen A."/>
            <person name="Clum A."/>
            <person name="Drula E."/>
            <person name="Henrissat B."/>
            <person name="Kohler A."/>
            <person name="Grigoriev I.V."/>
            <person name="Martin F.M."/>
            <person name="Hacquard S."/>
        </authorList>
    </citation>
    <scope>NUCLEOTIDE SEQUENCE</scope>
    <source>
        <strain evidence="3">MPI-CAGE-AT-0147</strain>
    </source>
</reference>
<evidence type="ECO:0000256" key="1">
    <source>
        <dbReference type="SAM" id="MobiDB-lite"/>
    </source>
</evidence>
<dbReference type="GO" id="GO:0005739">
    <property type="term" value="C:mitochondrion"/>
    <property type="evidence" value="ECO:0007669"/>
    <property type="project" value="InterPro"/>
</dbReference>
<feature type="region of interest" description="Disordered" evidence="1">
    <location>
        <begin position="119"/>
        <end position="140"/>
    </location>
</feature>
<evidence type="ECO:0000313" key="3">
    <source>
        <dbReference type="EMBL" id="KAH7122937.1"/>
    </source>
</evidence>
<dbReference type="Pfam" id="PF19189">
    <property type="entry name" value="Mtf2"/>
    <property type="match status" value="1"/>
</dbReference>
<feature type="domain" description="Mtf2-like C-terminal" evidence="2">
    <location>
        <begin position="198"/>
        <end position="386"/>
    </location>
</feature>
<protein>
    <recommendedName>
        <fullName evidence="2">Mtf2-like C-terminal domain-containing protein</fullName>
    </recommendedName>
</protein>
<sequence length="459" mass="51595">MPPNFLPFLYRTRTLQRVCRRPSAFLLVQRAGVATRPNAPSANPNQADRSIPFEWDNEELAKEHQSTVEADAQPSTITPSEEDVFKGIFDEIAQGRMPKPKMRPEFSNTRTDRRQRGLIDGAQSGESGGQAMASSIVDQARDSKASEEFLQRYPQSLQTAAKVALVKFELAPNRPKLSSMIGLDEAEAKQMAEWKRYDEIRNKEKERVDALMKACQSDVELWHVMEAEVFSLPLRLGIAEVPPVKPVKKQYKKYKKSKKQPVEEEPVAKQLEPAPSPAEEVDPMIMDVHGPLYPHYLATGLGLFDSAFSKPSPLAFNILPRVSSLGLPSYVLGVSTPLFHKLAQIHWNRFGDLVSAVEALEEMRSVGLYSDIDIDNLLTQFREQLHGCAWGAQGPFVMAMTEIPPYDNSLSGRIEELVNYTLHSLKEQGLKRPEEQNDGIELDLGLDKIEDDGDKEYAY</sequence>
<evidence type="ECO:0000313" key="4">
    <source>
        <dbReference type="Proteomes" id="UP000738349"/>
    </source>
</evidence>
<keyword evidence="4" id="KW-1185">Reference proteome</keyword>
<dbReference type="PANTHER" id="PTHR39468">
    <property type="entry name" value="CHROMOSOME 7, WHOLE GENOME SHOTGUN SEQUENCE"/>
    <property type="match status" value="1"/>
</dbReference>
<name>A0A9P9DQ20_9HYPO</name>
<dbReference type="InterPro" id="IPR040009">
    <property type="entry name" value="Mtf2/C5D6.12-like"/>
</dbReference>